<dbReference type="STRING" id="106549.A0A540KH72"/>
<dbReference type="Pfam" id="PF00201">
    <property type="entry name" value="UDPGT"/>
    <property type="match status" value="1"/>
</dbReference>
<evidence type="ECO:0000256" key="1">
    <source>
        <dbReference type="ARBA" id="ARBA00009995"/>
    </source>
</evidence>
<dbReference type="EMBL" id="VIEB01001274">
    <property type="protein sequence ID" value="TQD73578.1"/>
    <property type="molecule type" value="Genomic_DNA"/>
</dbReference>
<evidence type="ECO:0000313" key="4">
    <source>
        <dbReference type="EMBL" id="TQD73578.1"/>
    </source>
</evidence>
<dbReference type="FunFam" id="3.40.50.2000:FF:000087">
    <property type="entry name" value="Glycosyltransferase"/>
    <property type="match status" value="1"/>
</dbReference>
<dbReference type="Proteomes" id="UP000315295">
    <property type="component" value="Unassembled WGS sequence"/>
</dbReference>
<evidence type="ECO:0000256" key="3">
    <source>
        <dbReference type="ARBA" id="ARBA00022679"/>
    </source>
</evidence>
<dbReference type="AlphaFoldDB" id="A0A540KH72"/>
<reference evidence="4 5" key="1">
    <citation type="journal article" date="2019" name="G3 (Bethesda)">
        <title>Sequencing of a Wild Apple (Malus baccata) Genome Unravels the Differences Between Cultivated and Wild Apple Species Regarding Disease Resistance and Cold Tolerance.</title>
        <authorList>
            <person name="Chen X."/>
        </authorList>
    </citation>
    <scope>NUCLEOTIDE SEQUENCE [LARGE SCALE GENOMIC DNA]</scope>
    <source>
        <strain evidence="5">cv. Shandingzi</strain>
        <tissue evidence="4">Leaves</tissue>
    </source>
</reference>
<dbReference type="SUPFAM" id="SSF53756">
    <property type="entry name" value="UDP-Glycosyltransferase/glycogen phosphorylase"/>
    <property type="match status" value="1"/>
</dbReference>
<proteinExistence type="inferred from homology"/>
<keyword evidence="5" id="KW-1185">Reference proteome</keyword>
<gene>
    <name evidence="4" type="ORF">C1H46_040894</name>
</gene>
<evidence type="ECO:0000313" key="5">
    <source>
        <dbReference type="Proteomes" id="UP000315295"/>
    </source>
</evidence>
<dbReference type="InterPro" id="IPR050481">
    <property type="entry name" value="UDP-glycosyltransf_plant"/>
</dbReference>
<evidence type="ECO:0008006" key="6">
    <source>
        <dbReference type="Google" id="ProtNLM"/>
    </source>
</evidence>
<dbReference type="PANTHER" id="PTHR48049">
    <property type="entry name" value="GLYCOSYLTRANSFERASE"/>
    <property type="match status" value="1"/>
</dbReference>
<comment type="caution">
    <text evidence="4">The sequence shown here is derived from an EMBL/GenBank/DDBJ whole genome shotgun (WGS) entry which is preliminary data.</text>
</comment>
<protein>
    <recommendedName>
        <fullName evidence="6">Glycosyltransferase</fullName>
    </recommendedName>
</protein>
<dbReference type="FunFam" id="3.40.50.2000:FF:000037">
    <property type="entry name" value="Glycosyltransferase"/>
    <property type="match status" value="1"/>
</dbReference>
<keyword evidence="2" id="KW-0328">Glycosyltransferase</keyword>
<comment type="similarity">
    <text evidence="1">Belongs to the UDP-glycosyltransferase family.</text>
</comment>
<dbReference type="CDD" id="cd03784">
    <property type="entry name" value="GT1_Gtf-like"/>
    <property type="match status" value="1"/>
</dbReference>
<name>A0A540KH72_MALBA</name>
<dbReference type="InterPro" id="IPR002213">
    <property type="entry name" value="UDP_glucos_trans"/>
</dbReference>
<organism evidence="4 5">
    <name type="scientific">Malus baccata</name>
    <name type="common">Siberian crab apple</name>
    <name type="synonym">Pyrus baccata</name>
    <dbReference type="NCBI Taxonomy" id="106549"/>
    <lineage>
        <taxon>Eukaryota</taxon>
        <taxon>Viridiplantae</taxon>
        <taxon>Streptophyta</taxon>
        <taxon>Embryophyta</taxon>
        <taxon>Tracheophyta</taxon>
        <taxon>Spermatophyta</taxon>
        <taxon>Magnoliopsida</taxon>
        <taxon>eudicotyledons</taxon>
        <taxon>Gunneridae</taxon>
        <taxon>Pentapetalae</taxon>
        <taxon>rosids</taxon>
        <taxon>fabids</taxon>
        <taxon>Rosales</taxon>
        <taxon>Rosaceae</taxon>
        <taxon>Amygdaloideae</taxon>
        <taxon>Maleae</taxon>
        <taxon>Malus</taxon>
    </lineage>
</organism>
<evidence type="ECO:0000256" key="2">
    <source>
        <dbReference type="ARBA" id="ARBA00022676"/>
    </source>
</evidence>
<keyword evidence="3" id="KW-0808">Transferase</keyword>
<dbReference type="PANTHER" id="PTHR48049:SF91">
    <property type="entry name" value="UDP-GLYCOSYLTRANSFERASE 79B7-RELATED"/>
    <property type="match status" value="1"/>
</dbReference>
<sequence>MEQPDHDLVRSNFHIAMFPWFAMGHLTPFLHLSNELAARGHRITFLLPKKAQTKLQHLNHHPHLITFHSITVPHVEGLPKGAETASEIPLSSIHFLTIAMDRTRDQIHDFLNASAADPKHIIDMIVFDLAHWIPDIARGLGIKSIYYGVICAAVYAAALVPAPECNSVPVTVTEERQRRNPPPPYPSSTVVMTRDYEVRSLIAIREPCGEGVTFYQRVITSTKECDAFCLRTCRELEGDFCDYLEAKYQKPVLLTGPVLGLNKIPQQLEDRWAEWFGGFEAGSVVFCAVGSQWIFEKDQFQEVLLGFELTGLPFLVALKPPLGCETIEEALPDGFEERVRGRGVVFGGWVQQPLILSHPAVGCFVHHCGFGSMWESLLSKKQIVLVPQWPDQILGTKLMAKELKAAVEVEREESGWISKESLKEAIKSVMDTESEVGVMVKRNHEKWREIVSEAGFMGGYVDRFVQNLKQIV</sequence>
<accession>A0A540KH72</accession>
<dbReference type="GO" id="GO:0035251">
    <property type="term" value="F:UDP-glucosyltransferase activity"/>
    <property type="evidence" value="ECO:0007669"/>
    <property type="project" value="InterPro"/>
</dbReference>
<dbReference type="Gene3D" id="3.40.50.2000">
    <property type="entry name" value="Glycogen Phosphorylase B"/>
    <property type="match status" value="2"/>
</dbReference>